<evidence type="ECO:0000313" key="5">
    <source>
        <dbReference type="Proteomes" id="UP001210211"/>
    </source>
</evidence>
<dbReference type="InterPro" id="IPR011990">
    <property type="entry name" value="TPR-like_helical_dom_sf"/>
</dbReference>
<keyword evidence="1" id="KW-0677">Repeat</keyword>
<dbReference type="InterPro" id="IPR002885">
    <property type="entry name" value="PPR_rpt"/>
</dbReference>
<organism evidence="4 5">
    <name type="scientific">Rhynchospora tenuis</name>
    <dbReference type="NCBI Taxonomy" id="198213"/>
    <lineage>
        <taxon>Eukaryota</taxon>
        <taxon>Viridiplantae</taxon>
        <taxon>Streptophyta</taxon>
        <taxon>Embryophyta</taxon>
        <taxon>Tracheophyta</taxon>
        <taxon>Spermatophyta</taxon>
        <taxon>Magnoliopsida</taxon>
        <taxon>Liliopsida</taxon>
        <taxon>Poales</taxon>
        <taxon>Cyperaceae</taxon>
        <taxon>Cyperoideae</taxon>
        <taxon>Rhynchosporeae</taxon>
        <taxon>Rhynchospora</taxon>
    </lineage>
</organism>
<keyword evidence="5" id="KW-1185">Reference proteome</keyword>
<evidence type="ECO:0000256" key="2">
    <source>
        <dbReference type="ARBA" id="ARBA00022946"/>
    </source>
</evidence>
<keyword evidence="2" id="KW-0809">Transit peptide</keyword>
<evidence type="ECO:0000256" key="3">
    <source>
        <dbReference type="PROSITE-ProRule" id="PRU00708"/>
    </source>
</evidence>
<evidence type="ECO:0008006" key="6">
    <source>
        <dbReference type="Google" id="ProtNLM"/>
    </source>
</evidence>
<feature type="repeat" description="PPR" evidence="3">
    <location>
        <begin position="160"/>
        <end position="194"/>
    </location>
</feature>
<dbReference type="PANTHER" id="PTHR46870">
    <property type="entry name" value="PROTEIN THYLAKOID ASSEMBLY 8-LIKE, CHLOROPLASTIC"/>
    <property type="match status" value="1"/>
</dbReference>
<dbReference type="Pfam" id="PF01535">
    <property type="entry name" value="PPR"/>
    <property type="match status" value="2"/>
</dbReference>
<sequence>MLLLRRTGAHIFLSRGRCAIPEITQTLGSKPLFSSLTSSPTLSIWRRKKEMGKEGIFVVQQLKRLALSPSAAASARLDQFMRSHVSRLLSTDLLAVLAELQRQDLIFLAMKIYGAVRKEIWYHPDMYFYRDMLFTLARNKKLEEARKVWSDLKSEEVRVDQHTYGDLVRAFCDSGMIDFAMELYEDMRGSSDPPESLPFRVMLKGLVPYPEIREKVKRDFLDLFPHMVIYDSPEDLFDDGDDNGRI</sequence>
<gene>
    <name evidence="4" type="ORF">LUZ61_003284</name>
</gene>
<reference evidence="4 5" key="1">
    <citation type="journal article" date="2022" name="Cell">
        <title>Repeat-based holocentromeres influence genome architecture and karyotype evolution.</title>
        <authorList>
            <person name="Hofstatter P.G."/>
            <person name="Thangavel G."/>
            <person name="Lux T."/>
            <person name="Neumann P."/>
            <person name="Vondrak T."/>
            <person name="Novak P."/>
            <person name="Zhang M."/>
            <person name="Costa L."/>
            <person name="Castellani M."/>
            <person name="Scott A."/>
            <person name="Toegelov H."/>
            <person name="Fuchs J."/>
            <person name="Mata-Sucre Y."/>
            <person name="Dias Y."/>
            <person name="Vanzela A.L.L."/>
            <person name="Huettel B."/>
            <person name="Almeida C.C.S."/>
            <person name="Simkova H."/>
            <person name="Souza G."/>
            <person name="Pedrosa-Harand A."/>
            <person name="Macas J."/>
            <person name="Mayer K.F.X."/>
            <person name="Houben A."/>
            <person name="Marques A."/>
        </authorList>
    </citation>
    <scope>NUCLEOTIDE SEQUENCE [LARGE SCALE GENOMIC DNA]</scope>
    <source>
        <strain evidence="4">RhyTen1mFocal</strain>
    </source>
</reference>
<dbReference type="PROSITE" id="PS51375">
    <property type="entry name" value="PPR"/>
    <property type="match status" value="1"/>
</dbReference>
<evidence type="ECO:0000256" key="1">
    <source>
        <dbReference type="ARBA" id="ARBA00022737"/>
    </source>
</evidence>
<comment type="caution">
    <text evidence="4">The sequence shown here is derived from an EMBL/GenBank/DDBJ whole genome shotgun (WGS) entry which is preliminary data.</text>
</comment>
<dbReference type="Proteomes" id="UP001210211">
    <property type="component" value="Unassembled WGS sequence"/>
</dbReference>
<accession>A0AAD6ESL4</accession>
<dbReference type="NCBIfam" id="TIGR00756">
    <property type="entry name" value="PPR"/>
    <property type="match status" value="1"/>
</dbReference>
<dbReference type="EMBL" id="JAMRDG010000001">
    <property type="protein sequence ID" value="KAJ3699579.1"/>
    <property type="molecule type" value="Genomic_DNA"/>
</dbReference>
<protein>
    <recommendedName>
        <fullName evidence="6">Pentatricopeptide repeat-containing protein</fullName>
    </recommendedName>
</protein>
<dbReference type="InterPro" id="IPR044795">
    <property type="entry name" value="THA8L-like"/>
</dbReference>
<proteinExistence type="predicted"/>
<evidence type="ECO:0000313" key="4">
    <source>
        <dbReference type="EMBL" id="KAJ3699579.1"/>
    </source>
</evidence>
<name>A0AAD6ESL4_9POAL</name>
<dbReference type="Gene3D" id="1.25.40.10">
    <property type="entry name" value="Tetratricopeptide repeat domain"/>
    <property type="match status" value="1"/>
</dbReference>
<dbReference type="PANTHER" id="PTHR46870:SF1">
    <property type="entry name" value="OS03G0297700 PROTEIN"/>
    <property type="match status" value="1"/>
</dbReference>
<dbReference type="AlphaFoldDB" id="A0AAD6ESL4"/>